<proteinExistence type="predicted"/>
<feature type="non-terminal residue" evidence="2">
    <location>
        <position position="1"/>
    </location>
</feature>
<name>A0A0S4IQR8_BODSA</name>
<evidence type="ECO:0000313" key="2">
    <source>
        <dbReference type="EMBL" id="CUF98158.1"/>
    </source>
</evidence>
<evidence type="ECO:0000256" key="1">
    <source>
        <dbReference type="SAM" id="MobiDB-lite"/>
    </source>
</evidence>
<organism evidence="2 3">
    <name type="scientific">Bodo saltans</name>
    <name type="common">Flagellated protozoan</name>
    <dbReference type="NCBI Taxonomy" id="75058"/>
    <lineage>
        <taxon>Eukaryota</taxon>
        <taxon>Discoba</taxon>
        <taxon>Euglenozoa</taxon>
        <taxon>Kinetoplastea</taxon>
        <taxon>Metakinetoplastina</taxon>
        <taxon>Eubodonida</taxon>
        <taxon>Bodonidae</taxon>
        <taxon>Bodo</taxon>
    </lineage>
</organism>
<reference evidence="3" key="1">
    <citation type="submission" date="2015-09" db="EMBL/GenBank/DDBJ databases">
        <authorList>
            <consortium name="Pathogen Informatics"/>
        </authorList>
    </citation>
    <scope>NUCLEOTIDE SEQUENCE [LARGE SCALE GENOMIC DNA]</scope>
    <source>
        <strain evidence="3">Lake Konstanz</strain>
    </source>
</reference>
<feature type="compositionally biased region" description="Acidic residues" evidence="1">
    <location>
        <begin position="142"/>
        <end position="152"/>
    </location>
</feature>
<gene>
    <name evidence="2" type="ORF">BSAL_68425</name>
</gene>
<dbReference type="Proteomes" id="UP000051952">
    <property type="component" value="Unassembled WGS sequence"/>
</dbReference>
<evidence type="ECO:0000313" key="3">
    <source>
        <dbReference type="Proteomes" id="UP000051952"/>
    </source>
</evidence>
<dbReference type="EMBL" id="CYKH01000473">
    <property type="protein sequence ID" value="CUF98158.1"/>
    <property type="molecule type" value="Genomic_DNA"/>
</dbReference>
<dbReference type="AlphaFoldDB" id="A0A0S4IQR8"/>
<feature type="compositionally biased region" description="Low complexity" evidence="1">
    <location>
        <begin position="98"/>
        <end position="121"/>
    </location>
</feature>
<protein>
    <submittedName>
        <fullName evidence="2">Uncharacterized protein</fullName>
    </submittedName>
</protein>
<feature type="compositionally biased region" description="Basic and acidic residues" evidence="1">
    <location>
        <begin position="122"/>
        <end position="132"/>
    </location>
</feature>
<feature type="region of interest" description="Disordered" evidence="1">
    <location>
        <begin position="64"/>
        <end position="167"/>
    </location>
</feature>
<accession>A0A0S4IQR8</accession>
<sequence length="167" mass="17753">RSRQTQRPLGKSDERHNTLTTDTTDVASTPTTCICCAGGGSDGVPLQTTRGCTFFFHFDDHHPCSTHGGGHDDERAVGRKQRPALRSHNADPMMATYSLSSLQQQGSSVAGGPAGSSLLAGELRRPLHRVNDDDSVQIAPPAEEEDGDENIANEDATTASPAARETQ</sequence>
<feature type="region of interest" description="Disordered" evidence="1">
    <location>
        <begin position="1"/>
        <end position="23"/>
    </location>
</feature>
<keyword evidence="3" id="KW-1185">Reference proteome</keyword>
<feature type="compositionally biased region" description="Basic and acidic residues" evidence="1">
    <location>
        <begin position="64"/>
        <end position="77"/>
    </location>
</feature>
<dbReference type="VEuPathDB" id="TriTrypDB:BSAL_68425"/>